<gene>
    <name evidence="1" type="ORF">OIU79_028040</name>
</gene>
<protein>
    <submittedName>
        <fullName evidence="1">Uncharacterized protein</fullName>
    </submittedName>
</protein>
<dbReference type="Proteomes" id="UP001151532">
    <property type="component" value="Chromosome 16"/>
</dbReference>
<accession>A0A9Q1A2G8</accession>
<name>A0A9Q1A2G8_SALPP</name>
<sequence>MLRMLWCLTSRNRSAILRPGLESWVRWVIRRSLSQLESSRINFLSSKSGHNHATSHL</sequence>
<comment type="caution">
    <text evidence="1">The sequence shown here is derived from an EMBL/GenBank/DDBJ whole genome shotgun (WGS) entry which is preliminary data.</text>
</comment>
<evidence type="ECO:0000313" key="1">
    <source>
        <dbReference type="EMBL" id="KAJ6755549.1"/>
    </source>
</evidence>
<reference evidence="1" key="1">
    <citation type="submission" date="2022-11" db="EMBL/GenBank/DDBJ databases">
        <authorList>
            <person name="Hyden B.L."/>
            <person name="Feng K."/>
            <person name="Yates T."/>
            <person name="Jawdy S."/>
            <person name="Smart L.B."/>
            <person name="Muchero W."/>
        </authorList>
    </citation>
    <scope>NUCLEOTIDE SEQUENCE</scope>
    <source>
        <tissue evidence="1">Shoot tip</tissue>
    </source>
</reference>
<organism evidence="1 2">
    <name type="scientific">Salix purpurea</name>
    <name type="common">Purple osier willow</name>
    <dbReference type="NCBI Taxonomy" id="77065"/>
    <lineage>
        <taxon>Eukaryota</taxon>
        <taxon>Viridiplantae</taxon>
        <taxon>Streptophyta</taxon>
        <taxon>Embryophyta</taxon>
        <taxon>Tracheophyta</taxon>
        <taxon>Spermatophyta</taxon>
        <taxon>Magnoliopsida</taxon>
        <taxon>eudicotyledons</taxon>
        <taxon>Gunneridae</taxon>
        <taxon>Pentapetalae</taxon>
        <taxon>rosids</taxon>
        <taxon>fabids</taxon>
        <taxon>Malpighiales</taxon>
        <taxon>Salicaceae</taxon>
        <taxon>Saliceae</taxon>
        <taxon>Salix</taxon>
    </lineage>
</organism>
<reference evidence="1" key="2">
    <citation type="journal article" date="2023" name="Int. J. Mol. Sci.">
        <title>De Novo Assembly and Annotation of 11 Diverse Shrub Willow (Salix) Genomes Reveals Novel Gene Organization in Sex-Linked Regions.</title>
        <authorList>
            <person name="Hyden B."/>
            <person name="Feng K."/>
            <person name="Yates T.B."/>
            <person name="Jawdy S."/>
            <person name="Cereghino C."/>
            <person name="Smart L.B."/>
            <person name="Muchero W."/>
        </authorList>
    </citation>
    <scope>NUCLEOTIDE SEQUENCE</scope>
    <source>
        <tissue evidence="1">Shoot tip</tissue>
    </source>
</reference>
<keyword evidence="2" id="KW-1185">Reference proteome</keyword>
<proteinExistence type="predicted"/>
<dbReference type="AlphaFoldDB" id="A0A9Q1A2G8"/>
<evidence type="ECO:0000313" key="2">
    <source>
        <dbReference type="Proteomes" id="UP001151532"/>
    </source>
</evidence>
<dbReference type="EMBL" id="JAPFFK010000007">
    <property type="protein sequence ID" value="KAJ6755549.1"/>
    <property type="molecule type" value="Genomic_DNA"/>
</dbReference>